<dbReference type="GeneID" id="103055589"/>
<protein>
    <submittedName>
        <fullName evidence="3">Uncharacterized protein LOC103055589</fullName>
    </submittedName>
</protein>
<evidence type="ECO:0000313" key="2">
    <source>
        <dbReference type="Proteomes" id="UP000695026"/>
    </source>
</evidence>
<gene>
    <name evidence="3" type="primary">LOC103055589</name>
</gene>
<feature type="non-terminal residue" evidence="3">
    <location>
        <position position="801"/>
    </location>
</feature>
<reference evidence="3" key="1">
    <citation type="submission" date="2025-08" db="UniProtKB">
        <authorList>
            <consortium name="RefSeq"/>
        </authorList>
    </citation>
    <scope>IDENTIFICATION</scope>
    <source>
        <tissue evidence="3">Liver</tissue>
    </source>
</reference>
<feature type="region of interest" description="Disordered" evidence="1">
    <location>
        <begin position="238"/>
        <end position="264"/>
    </location>
</feature>
<dbReference type="Proteomes" id="UP000695026">
    <property type="component" value="Unplaced"/>
</dbReference>
<dbReference type="RefSeq" id="XP_007445305.1">
    <property type="nucleotide sequence ID" value="XM_007445243.2"/>
</dbReference>
<dbReference type="OrthoDB" id="5960959at2759"/>
<evidence type="ECO:0000313" key="3">
    <source>
        <dbReference type="RefSeq" id="XP_007445305.1"/>
    </source>
</evidence>
<sequence>MEEMGLILHMWMALFYSKQFQALTVRKVVEHSNPAKYVSLNSLVDPSEPIDDGSGAYVLEKCPADSLSKADQVAGEGGDDGSVSPTEKPLSCNKLTSTNCVEDEGPLINLEETKDLLWKEVVGEEPKEQSLLHPVLPAENLPGADERVGPQTCKMKAERSQGAKLVEASQSDASVYTGLPECSRGQQPVASTEVAVSVESWGINIASSSEEVEEENFPAGGPKLCTSEAVWLEADMKSREADSPGRKVQDLHGLRTDEEDGESMDCGSIDLTLSESNDADTEARDVDLDPENEEYPEESCVKGRKETDSVCDVVSPTHSPLPCRTSPDALSVHQTEFLGAQENAVGPSPNSESPNQMGLIDTVLQQASPLHEMAFDEKIAESAKNIDPISPEQMNEVENSHMSQEDTPILADSASIQASGEFPSDLGTQDESLESQDSLESMKSPRIPNQVDVVDISSVSHEDSGIHLGCPASWQASPVHQRAPDETVELPRVQEDGLENPLCHIFQNRMDLIEDISQDSTELADPPVHLCEPNNELYMNLVPNSMSTQQEFVENQESSVGSTQRLALAKEMDLVQSPCAPQGNHLASVVHEAAKLQEDHSVKMDLAEDSSIPQEKEAINPMDNVLLQVNEQQPVQLKFGAQEEQKTIQREELQHTKEYLSLELPNVESETYSKSETCLVQEIVRDSSVHQEIASDDGVEKLTVTAVAVAEDIITLINELVDTVCAMVVQSEEMSAKKNMGLDWINSVMLECVTPPESDDEGCPTDQLSHVDSKWADECLEQSSIFNDQERDLQACVQGRG</sequence>
<evidence type="ECO:0000256" key="1">
    <source>
        <dbReference type="SAM" id="MobiDB-lite"/>
    </source>
</evidence>
<dbReference type="KEGG" id="pbi:103055589"/>
<accession>A0A9F2REI2</accession>
<proteinExistence type="predicted"/>
<name>A0A9F2REI2_PYTBI</name>
<organism evidence="2 3">
    <name type="scientific">Python bivittatus</name>
    <name type="common">Burmese python</name>
    <name type="synonym">Python molurus bivittatus</name>
    <dbReference type="NCBI Taxonomy" id="176946"/>
    <lineage>
        <taxon>Eukaryota</taxon>
        <taxon>Metazoa</taxon>
        <taxon>Chordata</taxon>
        <taxon>Craniata</taxon>
        <taxon>Vertebrata</taxon>
        <taxon>Euteleostomi</taxon>
        <taxon>Lepidosauria</taxon>
        <taxon>Squamata</taxon>
        <taxon>Bifurcata</taxon>
        <taxon>Unidentata</taxon>
        <taxon>Episquamata</taxon>
        <taxon>Toxicofera</taxon>
        <taxon>Serpentes</taxon>
        <taxon>Henophidia</taxon>
        <taxon>Pythonidae</taxon>
        <taxon>Python</taxon>
    </lineage>
</organism>
<feature type="region of interest" description="Disordered" evidence="1">
    <location>
        <begin position="419"/>
        <end position="443"/>
    </location>
</feature>
<keyword evidence="2" id="KW-1185">Reference proteome</keyword>
<feature type="compositionally biased region" description="Basic and acidic residues" evidence="1">
    <location>
        <begin position="238"/>
        <end position="256"/>
    </location>
</feature>
<dbReference type="AlphaFoldDB" id="A0A9F2REI2"/>
<feature type="region of interest" description="Disordered" evidence="1">
    <location>
        <begin position="69"/>
        <end position="89"/>
    </location>
</feature>